<keyword evidence="1" id="KW-0472">Membrane</keyword>
<accession>A0A9W7WE91</accession>
<feature type="transmembrane region" description="Helical" evidence="1">
    <location>
        <begin position="151"/>
        <end position="174"/>
    </location>
</feature>
<evidence type="ECO:0000256" key="2">
    <source>
        <dbReference type="SAM" id="SignalP"/>
    </source>
</evidence>
<feature type="chain" id="PRO_5040926851" description="Immunoglobulin subtype domain-containing protein" evidence="2">
    <location>
        <begin position="33"/>
        <end position="186"/>
    </location>
</feature>
<keyword evidence="4" id="KW-1185">Reference proteome</keyword>
<evidence type="ECO:0000256" key="1">
    <source>
        <dbReference type="SAM" id="Phobius"/>
    </source>
</evidence>
<feature type="signal peptide" evidence="2">
    <location>
        <begin position="1"/>
        <end position="32"/>
    </location>
</feature>
<evidence type="ECO:0000313" key="4">
    <source>
        <dbReference type="Proteomes" id="UP001059041"/>
    </source>
</evidence>
<sequence length="186" mass="20647">MSRAEHKTMNDVRVVLLVALVCIFTVIHTGETDSFNLTCEDVTGHVGVELNLTCRVSDQRGTCCVKMYKLMNTADNDTTICKELKNNSCLHRMNFTCAYTANSNMTTQFKFFLQTTCGRKTAEFTVNITESSEDGNLHNERGALEGGSRGFPVISIIIVVIIIIIIIIIINTVMCKTAKCHCSKSH</sequence>
<proteinExistence type="predicted"/>
<keyword evidence="1" id="KW-0812">Transmembrane</keyword>
<comment type="caution">
    <text evidence="3">The sequence shown here is derived from an EMBL/GenBank/DDBJ whole genome shotgun (WGS) entry which is preliminary data.</text>
</comment>
<reference evidence="3" key="1">
    <citation type="submission" date="2021-02" db="EMBL/GenBank/DDBJ databases">
        <title>Comparative genomics reveals that relaxation of natural selection precedes convergent phenotypic evolution of cavefish.</title>
        <authorList>
            <person name="Peng Z."/>
        </authorList>
    </citation>
    <scope>NUCLEOTIDE SEQUENCE</scope>
    <source>
        <tissue evidence="3">Muscle</tissue>
    </source>
</reference>
<evidence type="ECO:0000313" key="3">
    <source>
        <dbReference type="EMBL" id="KAI7796711.1"/>
    </source>
</evidence>
<protein>
    <recommendedName>
        <fullName evidence="5">Immunoglobulin subtype domain-containing protein</fullName>
    </recommendedName>
</protein>
<dbReference type="Proteomes" id="UP001059041">
    <property type="component" value="Linkage Group LG18"/>
</dbReference>
<evidence type="ECO:0008006" key="5">
    <source>
        <dbReference type="Google" id="ProtNLM"/>
    </source>
</evidence>
<keyword evidence="2" id="KW-0732">Signal</keyword>
<organism evidence="3 4">
    <name type="scientific">Triplophysa rosa</name>
    <name type="common">Cave loach</name>
    <dbReference type="NCBI Taxonomy" id="992332"/>
    <lineage>
        <taxon>Eukaryota</taxon>
        <taxon>Metazoa</taxon>
        <taxon>Chordata</taxon>
        <taxon>Craniata</taxon>
        <taxon>Vertebrata</taxon>
        <taxon>Euteleostomi</taxon>
        <taxon>Actinopterygii</taxon>
        <taxon>Neopterygii</taxon>
        <taxon>Teleostei</taxon>
        <taxon>Ostariophysi</taxon>
        <taxon>Cypriniformes</taxon>
        <taxon>Nemacheilidae</taxon>
        <taxon>Triplophysa</taxon>
    </lineage>
</organism>
<keyword evidence="1" id="KW-1133">Transmembrane helix</keyword>
<gene>
    <name evidence="3" type="ORF">IRJ41_004710</name>
</gene>
<dbReference type="EMBL" id="JAFHDT010000018">
    <property type="protein sequence ID" value="KAI7796711.1"/>
    <property type="molecule type" value="Genomic_DNA"/>
</dbReference>
<dbReference type="AlphaFoldDB" id="A0A9W7WE91"/>
<name>A0A9W7WE91_TRIRA</name>